<proteinExistence type="predicted"/>
<dbReference type="EMBL" id="UXSR01002583">
    <property type="protein sequence ID" value="VDD78884.1"/>
    <property type="molecule type" value="Genomic_DNA"/>
</dbReference>
<name>A0A0R3UD88_MESCO</name>
<evidence type="ECO:0000313" key="1">
    <source>
        <dbReference type="EMBL" id="VDD78884.1"/>
    </source>
</evidence>
<evidence type="ECO:0000313" key="3">
    <source>
        <dbReference type="WBParaSite" id="MCU_014081-RA"/>
    </source>
</evidence>
<keyword evidence="2" id="KW-1185">Reference proteome</keyword>
<dbReference type="AlphaFoldDB" id="A0A0R3UD88"/>
<reference evidence="3" key="2">
    <citation type="submission" date="2019-11" db="UniProtKB">
        <authorList>
            <consortium name="WormBaseParasite"/>
        </authorList>
    </citation>
    <scope>IDENTIFICATION</scope>
</reference>
<dbReference type="WBParaSite" id="MCU_014081-RA">
    <property type="protein sequence ID" value="MCU_014081-RA"/>
    <property type="gene ID" value="MCU_014081"/>
</dbReference>
<organism evidence="1 2">
    <name type="scientific">Mesocestoides corti</name>
    <name type="common">Flatworm</name>
    <dbReference type="NCBI Taxonomy" id="53468"/>
    <lineage>
        <taxon>Eukaryota</taxon>
        <taxon>Metazoa</taxon>
        <taxon>Spiralia</taxon>
        <taxon>Lophotrochozoa</taxon>
        <taxon>Platyhelminthes</taxon>
        <taxon>Cestoda</taxon>
        <taxon>Eucestoda</taxon>
        <taxon>Cyclophyllidea</taxon>
        <taxon>Mesocestoididae</taxon>
        <taxon>Mesocestoides</taxon>
    </lineage>
</organism>
<protein>
    <submittedName>
        <fullName evidence="3">DUF3402 domain-containing protein</fullName>
    </submittedName>
</protein>
<reference evidence="1 2" key="1">
    <citation type="submission" date="2018-10" db="EMBL/GenBank/DDBJ databases">
        <authorList>
            <consortium name="Pathogen Informatics"/>
        </authorList>
    </citation>
    <scope>NUCLEOTIDE SEQUENCE [LARGE SCALE GENOMIC DNA]</scope>
</reference>
<gene>
    <name evidence="1" type="ORF">MCOS_LOCUS4887</name>
</gene>
<evidence type="ECO:0000313" key="2">
    <source>
        <dbReference type="Proteomes" id="UP000267029"/>
    </source>
</evidence>
<dbReference type="Proteomes" id="UP000267029">
    <property type="component" value="Unassembled WGS sequence"/>
</dbReference>
<sequence>MSERKLLRRLVRTGRRKLVHLEKNSPGKLLNRHLLCQSLKKWRLLRKELRNEWKCEWEDRRTCVSAWDEEDDYDSLESLHVFPPDPKEIDPSSLLALAYDVDYYSPSCNFHSPYRIRES</sequence>
<dbReference type="OrthoDB" id="6237947at2759"/>
<accession>A0A0R3UD88</accession>